<dbReference type="Proteomes" id="UP000076078">
    <property type="component" value="Unassembled WGS sequence"/>
</dbReference>
<reference evidence="1 2" key="1">
    <citation type="submission" date="2015-12" db="EMBL/GenBank/DDBJ databases">
        <title>Dictyostelia acquired genes for synthesis and detection of signals that induce cell-type specialization by lateral gene transfer from prokaryotes.</title>
        <authorList>
            <person name="Gloeckner G."/>
            <person name="Schaap P."/>
        </authorList>
    </citation>
    <scope>NUCLEOTIDE SEQUENCE [LARGE SCALE GENOMIC DNA]</scope>
    <source>
        <strain evidence="1 2">TK</strain>
    </source>
</reference>
<gene>
    <name evidence="1" type="ORF">DLAC_01078</name>
</gene>
<protein>
    <submittedName>
        <fullName evidence="1">Uncharacterized protein</fullName>
    </submittedName>
</protein>
<comment type="caution">
    <text evidence="1">The sequence shown here is derived from an EMBL/GenBank/DDBJ whole genome shotgun (WGS) entry which is preliminary data.</text>
</comment>
<dbReference type="EMBL" id="LODT01000004">
    <property type="protein sequence ID" value="KYR02248.1"/>
    <property type="molecule type" value="Genomic_DNA"/>
</dbReference>
<evidence type="ECO:0000313" key="2">
    <source>
        <dbReference type="Proteomes" id="UP000076078"/>
    </source>
</evidence>
<proteinExistence type="predicted"/>
<sequence length="199" mass="22891">MANSILGLHVTPMSPMMVNPDTSIDWETIPQHVMDLTDFRTQDVISTETGGTINIPLDRQQTKAFTVESSQRSKKDPNKYTSFSLFSISYTEDKDADDTAWEQHRVDFKEMHELNSRRNEIVHPTKPYSKLNVTETITKLEENIEGFTEHHDKNISKVLCNLFKNYTPPQQKNTSLTRGYSTSFLSVEYSNSAIFFDID</sequence>
<accession>A0A152A7R5</accession>
<dbReference type="AlphaFoldDB" id="A0A152A7R5"/>
<organism evidence="1 2">
    <name type="scientific">Tieghemostelium lacteum</name>
    <name type="common">Slime mold</name>
    <name type="synonym">Dictyostelium lacteum</name>
    <dbReference type="NCBI Taxonomy" id="361077"/>
    <lineage>
        <taxon>Eukaryota</taxon>
        <taxon>Amoebozoa</taxon>
        <taxon>Evosea</taxon>
        <taxon>Eumycetozoa</taxon>
        <taxon>Dictyostelia</taxon>
        <taxon>Dictyosteliales</taxon>
        <taxon>Raperosteliaceae</taxon>
        <taxon>Tieghemostelium</taxon>
    </lineage>
</organism>
<dbReference type="InParanoid" id="A0A152A7R5"/>
<evidence type="ECO:0000313" key="1">
    <source>
        <dbReference type="EMBL" id="KYR02248.1"/>
    </source>
</evidence>
<name>A0A152A7R5_TIELA</name>
<keyword evidence="2" id="KW-1185">Reference proteome</keyword>